<evidence type="ECO:0000313" key="6">
    <source>
        <dbReference type="Proteomes" id="UP001163823"/>
    </source>
</evidence>
<feature type="compositionally biased region" description="Polar residues" evidence="4">
    <location>
        <begin position="76"/>
        <end position="88"/>
    </location>
</feature>
<dbReference type="Proteomes" id="UP001163823">
    <property type="component" value="Chromosome 5"/>
</dbReference>
<evidence type="ECO:0000256" key="1">
    <source>
        <dbReference type="ARBA" id="ARBA00022723"/>
    </source>
</evidence>
<dbReference type="GO" id="GO:0004842">
    <property type="term" value="F:ubiquitin-protein transferase activity"/>
    <property type="evidence" value="ECO:0007669"/>
    <property type="project" value="TreeGrafter"/>
</dbReference>
<keyword evidence="2" id="KW-0863">Zinc-finger</keyword>
<dbReference type="AlphaFoldDB" id="A0AAD7M3U8"/>
<organism evidence="5 6">
    <name type="scientific">Quillaja saponaria</name>
    <name type="common">Soap bark tree</name>
    <dbReference type="NCBI Taxonomy" id="32244"/>
    <lineage>
        <taxon>Eukaryota</taxon>
        <taxon>Viridiplantae</taxon>
        <taxon>Streptophyta</taxon>
        <taxon>Embryophyta</taxon>
        <taxon>Tracheophyta</taxon>
        <taxon>Spermatophyta</taxon>
        <taxon>Magnoliopsida</taxon>
        <taxon>eudicotyledons</taxon>
        <taxon>Gunneridae</taxon>
        <taxon>Pentapetalae</taxon>
        <taxon>rosids</taxon>
        <taxon>fabids</taxon>
        <taxon>Fabales</taxon>
        <taxon>Quillajaceae</taxon>
        <taxon>Quillaja</taxon>
    </lineage>
</organism>
<dbReference type="GO" id="GO:0008270">
    <property type="term" value="F:zinc ion binding"/>
    <property type="evidence" value="ECO:0007669"/>
    <property type="project" value="UniProtKB-KW"/>
</dbReference>
<proteinExistence type="predicted"/>
<evidence type="ECO:0000256" key="4">
    <source>
        <dbReference type="SAM" id="MobiDB-lite"/>
    </source>
</evidence>
<dbReference type="PIRSF" id="PIRSF036836">
    <property type="entry name" value="RNase_bind_SBP1"/>
    <property type="match status" value="1"/>
</dbReference>
<name>A0AAD7M3U8_QUISA</name>
<protein>
    <submittedName>
        <fullName evidence="5">BOI-related E3 ubiquitin-protein ligase 1</fullName>
    </submittedName>
</protein>
<sequence length="262" mass="30061">MAVEAPHMELFPPQSLANSNREFIKPNQVIADIYNTQMMKVDSAPPLAAIMPENQLPFYQSTNICHPASAKTSMNKSESVVTYNIPSSQRKRPRNSTTDSNANDLIISEKNKLFRSEQSFLDQDTIYQFQQQQSEIEFFIAQHAEKMKLEMEERRIRQSTMWLSAIQETVMKKLKGKDEEIQRMGKLNWVLQERAKSLSVENQIWMDLAQNNEAAANSLRNDLENILAHFNEEHHNYGCAAVDPLSDDAESCYGSNDLDGRR</sequence>
<dbReference type="EMBL" id="JARAOO010000005">
    <property type="protein sequence ID" value="KAJ7969273.1"/>
    <property type="molecule type" value="Genomic_DNA"/>
</dbReference>
<reference evidence="5" key="1">
    <citation type="journal article" date="2023" name="Science">
        <title>Elucidation of the pathway for biosynthesis of saponin adjuvants from the soapbark tree.</title>
        <authorList>
            <person name="Reed J."/>
            <person name="Orme A."/>
            <person name="El-Demerdash A."/>
            <person name="Owen C."/>
            <person name="Martin L.B.B."/>
            <person name="Misra R.C."/>
            <person name="Kikuchi S."/>
            <person name="Rejzek M."/>
            <person name="Martin A.C."/>
            <person name="Harkess A."/>
            <person name="Leebens-Mack J."/>
            <person name="Louveau T."/>
            <person name="Stephenson M.J."/>
            <person name="Osbourn A."/>
        </authorList>
    </citation>
    <scope>NUCLEOTIDE SEQUENCE</scope>
    <source>
        <strain evidence="5">S10</strain>
    </source>
</reference>
<dbReference type="KEGG" id="qsa:O6P43_013258"/>
<dbReference type="PANTHER" id="PTHR42647">
    <property type="entry name" value="SBP (S-RIBONUCLEASE BINDING PROTEIN) FAMILY PROTEIN"/>
    <property type="match status" value="1"/>
</dbReference>
<feature type="region of interest" description="Disordered" evidence="4">
    <location>
        <begin position="76"/>
        <end position="103"/>
    </location>
</feature>
<dbReference type="GO" id="GO:0043067">
    <property type="term" value="P:regulation of programmed cell death"/>
    <property type="evidence" value="ECO:0007669"/>
    <property type="project" value="TreeGrafter"/>
</dbReference>
<keyword evidence="6" id="KW-1185">Reference proteome</keyword>
<evidence type="ECO:0000313" key="5">
    <source>
        <dbReference type="EMBL" id="KAJ7969273.1"/>
    </source>
</evidence>
<evidence type="ECO:0000256" key="3">
    <source>
        <dbReference type="ARBA" id="ARBA00022833"/>
    </source>
</evidence>
<comment type="caution">
    <text evidence="5">The sequence shown here is derived from an EMBL/GenBank/DDBJ whole genome shotgun (WGS) entry which is preliminary data.</text>
</comment>
<keyword evidence="3" id="KW-0862">Zinc</keyword>
<dbReference type="PANTHER" id="PTHR42647:SF55">
    <property type="entry name" value="BOI-RELATED E3 UBIQUITIN-PROTEIN LIGASE 1"/>
    <property type="match status" value="1"/>
</dbReference>
<gene>
    <name evidence="5" type="ORF">O6P43_013258</name>
</gene>
<keyword evidence="1" id="KW-0479">Metal-binding</keyword>
<evidence type="ECO:0000256" key="2">
    <source>
        <dbReference type="ARBA" id="ARBA00022771"/>
    </source>
</evidence>
<accession>A0AAD7M3U8</accession>